<dbReference type="InterPro" id="IPR001789">
    <property type="entry name" value="Sig_transdc_resp-reg_receiver"/>
</dbReference>
<evidence type="ECO:0000313" key="7">
    <source>
        <dbReference type="EMBL" id="RED54877.1"/>
    </source>
</evidence>
<sequence length="537" mass="61633">MHALLVDDDYFVVTALEKKIDWASLGIERVYTAHNVAQARDILLNHAIQILISDIEMPQGSGLELLAWIREENYEVQTILLTNYADFNYAQKAIELRSFEYFLKPIQFDKLMLIIRKAVERAREQQKQKQAIREGYYWQRNQAKILEHFWRKLIHDSTSCELKPLQVAHAVDEQNLSYSMSDLIQPLFLNLFPYAGSMGTKEKNLFDFALLNVSYELFQSPAFTVETILEYSAHNWIVVLKWSHPPEASTLEQLCDSFIQQANQSLKCDACCIVGAAAALETVSGGFRQLLQLNEGFAKRRNQIFLAERDDHRSEEVYTPPDLPRLESHLEHHRPDAFLQDTTLYLNQHSNENHVATSTLALFRIDIMQLVYAFLKSKGIQAHQLYKGKAKEQLLAQSLNSIEDMEAYLQDLVRTAMSYRDFADQPRTVAEEIKQYIHSHYGEDLTRISLADVFFLHPDYLARLFKKETGVSLGAYIIGARIEAAKRLLTTTQLSVFAVANKVGYANYSYFAKVFKQETDLSPSEYKQAGNVGACEN</sequence>
<dbReference type="PROSITE" id="PS01124">
    <property type="entry name" value="HTH_ARAC_FAMILY_2"/>
    <property type="match status" value="1"/>
</dbReference>
<dbReference type="PROSITE" id="PS00041">
    <property type="entry name" value="HTH_ARAC_FAMILY_1"/>
    <property type="match status" value="1"/>
</dbReference>
<dbReference type="Gene3D" id="3.40.50.2300">
    <property type="match status" value="1"/>
</dbReference>
<keyword evidence="2" id="KW-0238">DNA-binding</keyword>
<comment type="caution">
    <text evidence="7">The sequence shown here is derived from an EMBL/GenBank/DDBJ whole genome shotgun (WGS) entry which is preliminary data.</text>
</comment>
<dbReference type="InterPro" id="IPR018060">
    <property type="entry name" value="HTH_AraC"/>
</dbReference>
<dbReference type="SUPFAM" id="SSF46689">
    <property type="entry name" value="Homeodomain-like"/>
    <property type="match status" value="2"/>
</dbReference>
<dbReference type="EMBL" id="QRDZ01000046">
    <property type="protein sequence ID" value="RED54877.1"/>
    <property type="molecule type" value="Genomic_DNA"/>
</dbReference>
<feature type="domain" description="HTH araC/xylS-type" evidence="5">
    <location>
        <begin position="431"/>
        <end position="529"/>
    </location>
</feature>
<reference evidence="7 8" key="1">
    <citation type="submission" date="2018-07" db="EMBL/GenBank/DDBJ databases">
        <title>Genomic Encyclopedia of Type Strains, Phase III (KMG-III): the genomes of soil and plant-associated and newly described type strains.</title>
        <authorList>
            <person name="Whitman W."/>
        </authorList>
    </citation>
    <scope>NUCLEOTIDE SEQUENCE [LARGE SCALE GENOMIC DNA]</scope>
    <source>
        <strain evidence="7 8">CECT 7287</strain>
    </source>
</reference>
<dbReference type="PROSITE" id="PS50110">
    <property type="entry name" value="RESPONSE_REGULATORY"/>
    <property type="match status" value="1"/>
</dbReference>
<dbReference type="CDD" id="cd17536">
    <property type="entry name" value="REC_YesN-like"/>
    <property type="match status" value="1"/>
</dbReference>
<evidence type="ECO:0000256" key="4">
    <source>
        <dbReference type="PROSITE-ProRule" id="PRU00169"/>
    </source>
</evidence>
<evidence type="ECO:0000259" key="5">
    <source>
        <dbReference type="PROSITE" id="PS01124"/>
    </source>
</evidence>
<dbReference type="Pfam" id="PF00072">
    <property type="entry name" value="Response_reg"/>
    <property type="match status" value="1"/>
</dbReference>
<keyword evidence="3" id="KW-0804">Transcription</keyword>
<dbReference type="AlphaFoldDB" id="A0A3D9HZE6"/>
<gene>
    <name evidence="7" type="ORF">DFP98_14621</name>
</gene>
<evidence type="ECO:0000259" key="6">
    <source>
        <dbReference type="PROSITE" id="PS50110"/>
    </source>
</evidence>
<dbReference type="PANTHER" id="PTHR43280">
    <property type="entry name" value="ARAC-FAMILY TRANSCRIPTIONAL REGULATOR"/>
    <property type="match status" value="1"/>
</dbReference>
<dbReference type="OrthoDB" id="1974963at2"/>
<evidence type="ECO:0000256" key="2">
    <source>
        <dbReference type="ARBA" id="ARBA00023125"/>
    </source>
</evidence>
<evidence type="ECO:0000256" key="3">
    <source>
        <dbReference type="ARBA" id="ARBA00023163"/>
    </source>
</evidence>
<dbReference type="Gene3D" id="1.10.10.60">
    <property type="entry name" value="Homeodomain-like"/>
    <property type="match status" value="2"/>
</dbReference>
<evidence type="ECO:0000256" key="1">
    <source>
        <dbReference type="ARBA" id="ARBA00023015"/>
    </source>
</evidence>
<dbReference type="GO" id="GO:0003700">
    <property type="term" value="F:DNA-binding transcription factor activity"/>
    <property type="evidence" value="ECO:0007669"/>
    <property type="project" value="InterPro"/>
</dbReference>
<dbReference type="Pfam" id="PF12833">
    <property type="entry name" value="HTH_18"/>
    <property type="match status" value="1"/>
</dbReference>
<dbReference type="SMART" id="SM00448">
    <property type="entry name" value="REC"/>
    <property type="match status" value="1"/>
</dbReference>
<keyword evidence="4" id="KW-0597">Phosphoprotein</keyword>
<dbReference type="RefSeq" id="WP_116065359.1">
    <property type="nucleotide sequence ID" value="NZ_QRDZ01000046.1"/>
</dbReference>
<dbReference type="PRINTS" id="PR00032">
    <property type="entry name" value="HTHARAC"/>
</dbReference>
<keyword evidence="1" id="KW-0805">Transcription regulation</keyword>
<name>A0A3D9HZE6_9BACL</name>
<dbReference type="PANTHER" id="PTHR43280:SF2">
    <property type="entry name" value="HTH-TYPE TRANSCRIPTIONAL REGULATOR EXSA"/>
    <property type="match status" value="1"/>
</dbReference>
<dbReference type="InterPro" id="IPR018062">
    <property type="entry name" value="HTH_AraC-typ_CS"/>
</dbReference>
<keyword evidence="8" id="KW-1185">Reference proteome</keyword>
<dbReference type="InterPro" id="IPR020449">
    <property type="entry name" value="Tscrpt_reg_AraC-type_HTH"/>
</dbReference>
<dbReference type="Proteomes" id="UP000256977">
    <property type="component" value="Unassembled WGS sequence"/>
</dbReference>
<protein>
    <submittedName>
        <fullName evidence="7">Two-component system response regulator YesN</fullName>
    </submittedName>
</protein>
<feature type="modified residue" description="4-aspartylphosphate" evidence="4">
    <location>
        <position position="54"/>
    </location>
</feature>
<feature type="domain" description="Response regulatory" evidence="6">
    <location>
        <begin position="2"/>
        <end position="119"/>
    </location>
</feature>
<proteinExistence type="predicted"/>
<evidence type="ECO:0000313" key="8">
    <source>
        <dbReference type="Proteomes" id="UP000256977"/>
    </source>
</evidence>
<dbReference type="SMART" id="SM00342">
    <property type="entry name" value="HTH_ARAC"/>
    <property type="match status" value="1"/>
</dbReference>
<dbReference type="InterPro" id="IPR009057">
    <property type="entry name" value="Homeodomain-like_sf"/>
</dbReference>
<dbReference type="GO" id="GO:0043565">
    <property type="term" value="F:sequence-specific DNA binding"/>
    <property type="evidence" value="ECO:0007669"/>
    <property type="project" value="InterPro"/>
</dbReference>
<accession>A0A3D9HZE6</accession>
<dbReference type="InterPro" id="IPR011006">
    <property type="entry name" value="CheY-like_superfamily"/>
</dbReference>
<dbReference type="SUPFAM" id="SSF52172">
    <property type="entry name" value="CheY-like"/>
    <property type="match status" value="1"/>
</dbReference>
<dbReference type="GO" id="GO:0000160">
    <property type="term" value="P:phosphorelay signal transduction system"/>
    <property type="evidence" value="ECO:0007669"/>
    <property type="project" value="InterPro"/>
</dbReference>
<organism evidence="7 8">
    <name type="scientific">Cohnella phaseoli</name>
    <dbReference type="NCBI Taxonomy" id="456490"/>
    <lineage>
        <taxon>Bacteria</taxon>
        <taxon>Bacillati</taxon>
        <taxon>Bacillota</taxon>
        <taxon>Bacilli</taxon>
        <taxon>Bacillales</taxon>
        <taxon>Paenibacillaceae</taxon>
        <taxon>Cohnella</taxon>
    </lineage>
</organism>